<dbReference type="Pfam" id="PF10604">
    <property type="entry name" value="Polyketide_cyc2"/>
    <property type="match status" value="2"/>
</dbReference>
<dbReference type="Gene3D" id="3.30.530.20">
    <property type="match status" value="2"/>
</dbReference>
<dbReference type="EMBL" id="CP134500">
    <property type="protein sequence ID" value="WNF30946.1"/>
    <property type="molecule type" value="Genomic_DNA"/>
</dbReference>
<dbReference type="CDD" id="cd08861">
    <property type="entry name" value="OtcD1_ARO-CYC_like"/>
    <property type="match status" value="2"/>
</dbReference>
<dbReference type="InterPro" id="IPR023393">
    <property type="entry name" value="START-like_dom_sf"/>
</dbReference>
<gene>
    <name evidence="1" type="ORF">RI138_31200</name>
</gene>
<dbReference type="InterPro" id="IPR019587">
    <property type="entry name" value="Polyketide_cyclase/dehydratase"/>
</dbReference>
<accession>A0ABY9WC80</accession>
<keyword evidence="2" id="KW-1185">Reference proteome</keyword>
<proteinExistence type="predicted"/>
<sequence>MSVQAGREVEHEITVLAAAEDVYRLLAEVENWPRLFPPSVYVDVLEREGNLERIRIWATANGEAKNWTSIRDLDPDGLRITFRQEISAPPVASMSGTWIVEPLGEEESRLRLLHEYRAIDDDPEGLAWIDEAVDRNSRAELPSVKAGLEEATRTDELTLSFVDSVTVEGSAKDLFDFVNEADRWTERLPHVNDVKLTEETPGLQVLRMETLTKDGSAHTTESVRVCFPHHRIAYKQTTLPALMNLHTGYWLFEEAPDGTTTASSQHTVVLNAANITKILGADAGVPEAREFIRNALGNNSRATLEHARKYAEARR</sequence>
<dbReference type="SUPFAM" id="SSF55961">
    <property type="entry name" value="Bet v1-like"/>
    <property type="match status" value="2"/>
</dbReference>
<protein>
    <submittedName>
        <fullName evidence="1">Aromatase/cyclase</fullName>
    </submittedName>
</protein>
<evidence type="ECO:0000313" key="2">
    <source>
        <dbReference type="Proteomes" id="UP001303236"/>
    </source>
</evidence>
<evidence type="ECO:0000313" key="1">
    <source>
        <dbReference type="EMBL" id="WNF30946.1"/>
    </source>
</evidence>
<reference evidence="1 2" key="1">
    <citation type="submission" date="2023-09" db="EMBL/GenBank/DDBJ databases">
        <title>Genome completion map analysis of the actinomycetes C11-1.</title>
        <authorList>
            <person name="Qin P."/>
            <person name="Guan P."/>
        </authorList>
    </citation>
    <scope>NUCLEOTIDE SEQUENCE [LARGE SCALE GENOMIC DNA]</scope>
    <source>
        <strain evidence="1 2">C11-1</strain>
    </source>
</reference>
<dbReference type="Proteomes" id="UP001303236">
    <property type="component" value="Chromosome"/>
</dbReference>
<organism evidence="1 2">
    <name type="scientific">Streptomyces durocortorensis</name>
    <dbReference type="NCBI Taxonomy" id="2811104"/>
    <lineage>
        <taxon>Bacteria</taxon>
        <taxon>Bacillati</taxon>
        <taxon>Actinomycetota</taxon>
        <taxon>Actinomycetes</taxon>
        <taxon>Kitasatosporales</taxon>
        <taxon>Streptomycetaceae</taxon>
        <taxon>Streptomyces</taxon>
    </lineage>
</organism>
<name>A0ABY9WC80_9ACTN</name>